<accession>A0A0K0N764</accession>
<name>A0A0K0N764_9CAUD</name>
<evidence type="ECO:0000313" key="2">
    <source>
        <dbReference type="Proteomes" id="UP000202743"/>
    </source>
</evidence>
<dbReference type="EMBL" id="KR063278">
    <property type="protein sequence ID" value="AKJ72491.1"/>
    <property type="molecule type" value="Genomic_DNA"/>
</dbReference>
<organism evidence="1 2">
    <name type="scientific">Gordonia phage GMA7</name>
    <dbReference type="NCBI Taxonomy" id="1647286"/>
    <lineage>
        <taxon>Viruses</taxon>
        <taxon>Duplodnaviria</taxon>
        <taxon>Heunggongvirae</taxon>
        <taxon>Uroviricota</taxon>
        <taxon>Caudoviricetes</taxon>
        <taxon>Getseptimavirus</taxon>
        <taxon>Getseptimavirus GMA7</taxon>
    </lineage>
</organism>
<protein>
    <submittedName>
        <fullName evidence="1">Uncharacterized protein</fullName>
    </submittedName>
</protein>
<dbReference type="OrthoDB" id="22949at10239"/>
<evidence type="ECO:0000313" key="1">
    <source>
        <dbReference type="EMBL" id="AKJ72491.1"/>
    </source>
</evidence>
<dbReference type="GeneID" id="26517414"/>
<sequence>MNSFDEDAIESEVNLPAREFLFSLDQIAQMLDVSMKYLTGNIIFFYGRSIGSRKGKLLSVNIAAPGDNPVWRVAEMEFKSWMRYRKIRFTEQRNVRMKGR</sequence>
<reference evidence="1 2" key="1">
    <citation type="journal article" date="2015" name="PLoS ONE">
        <title>Lysis to Kill: Evaluation of the Lytic Abilities, and Genomics of Nine Bacteriophages Infective for Gordonia spp. and Their Potential Use in Activated Sludge Foam Biocontrol.</title>
        <authorList>
            <person name="Dyson Z.A."/>
            <person name="Tucci J."/>
            <person name="Seviour R.J."/>
            <person name="Petrovski S."/>
        </authorList>
    </citation>
    <scope>NUCLEOTIDE SEQUENCE [LARGE SCALE GENOMIC DNA]</scope>
</reference>
<keyword evidence="2" id="KW-1185">Reference proteome</keyword>
<gene>
    <name evidence="1" type="ORF">GMA7_54</name>
</gene>
<dbReference type="RefSeq" id="YP_009189191.1">
    <property type="nucleotide sequence ID" value="NC_028673.1"/>
</dbReference>
<proteinExistence type="predicted"/>
<dbReference type="Proteomes" id="UP000202743">
    <property type="component" value="Segment"/>
</dbReference>
<dbReference type="KEGG" id="vg:26517414"/>